<dbReference type="RefSeq" id="XP_050097613.1">
    <property type="nucleotide sequence ID" value="XM_050241656.1"/>
</dbReference>
<accession>T1DP17</accession>
<feature type="region of interest" description="Disordered" evidence="1">
    <location>
        <begin position="1"/>
        <end position="21"/>
    </location>
</feature>
<dbReference type="VEuPathDB" id="VectorBase:AAQUA_002862"/>
<dbReference type="InterPro" id="IPR050784">
    <property type="entry name" value="IAP"/>
</dbReference>
<dbReference type="OrthoDB" id="5855668at2759"/>
<dbReference type="Gene3D" id="1.10.1170.10">
    <property type="entry name" value="Inhibitor Of Apoptosis Protein (2mihbC-IAP-1), Chain A"/>
    <property type="match status" value="1"/>
</dbReference>
<evidence type="ECO:0000256" key="1">
    <source>
        <dbReference type="SAM" id="MobiDB-lite"/>
    </source>
</evidence>
<dbReference type="SUPFAM" id="SSF57924">
    <property type="entry name" value="Inhibitor of apoptosis (IAP) repeat"/>
    <property type="match status" value="1"/>
</dbReference>
<dbReference type="SMART" id="SM00238">
    <property type="entry name" value="BIR"/>
    <property type="match status" value="1"/>
</dbReference>
<name>T1DP17_ANOAQ</name>
<dbReference type="PANTHER" id="PTHR10044">
    <property type="entry name" value="INHIBITOR OF APOPTOSIS"/>
    <property type="match status" value="1"/>
</dbReference>
<dbReference type="Pfam" id="PF00653">
    <property type="entry name" value="BIR"/>
    <property type="match status" value="1"/>
</dbReference>
<dbReference type="AlphaFoldDB" id="T1DP17"/>
<dbReference type="PROSITE" id="PS50143">
    <property type="entry name" value="BIR_REPEAT_2"/>
    <property type="match status" value="1"/>
</dbReference>
<proteinExistence type="evidence at transcript level"/>
<dbReference type="InterPro" id="IPR001370">
    <property type="entry name" value="BIR_rpt"/>
</dbReference>
<dbReference type="GeneID" id="126578765"/>
<evidence type="ECO:0000313" key="2">
    <source>
        <dbReference type="EMBL" id="JAA99235.1"/>
    </source>
</evidence>
<protein>
    <submittedName>
        <fullName evidence="2">Putative inhibitor of apoptosis domain protein</fullName>
    </submittedName>
</protein>
<dbReference type="CDD" id="cd00022">
    <property type="entry name" value="BIR"/>
    <property type="match status" value="1"/>
</dbReference>
<reference evidence="2" key="1">
    <citation type="submission" date="2013-07" db="EMBL/GenBank/DDBJ databases">
        <title>Transcriptome sequencing and developmental regulation of gene expression in Anopheles aquasalis.</title>
        <authorList>
            <consortium name="Brazilian Malaria Network (MCT/CNPq/MS/SCTIE/DECIT/PRONEX 555648/2009-5) and Research Network on Bioactive Molecules from Arthropod Vectors (NAP-MOBIARVE"/>
            <consortium name="University of Sao Paulo)"/>
            <person name="Marinotti O."/>
            <person name="Ribeiro J.M.C."/>
            <person name="Costa-da-Silva A.L."/>
            <person name="Silva M.C.P."/>
            <person name="Lopes A.R."/>
            <person name="Barros M.S."/>
            <person name="Sa-Nunes A."/>
            <person name="Konjin B.B."/>
            <person name="Carvalho E."/>
            <person name="Suesdek L."/>
            <person name="Silva-Neto M.A.C."/>
            <person name="Capurro M.L."/>
        </authorList>
    </citation>
    <scope>NUCLEOTIDE SEQUENCE</scope>
    <source>
        <tissue evidence="2">Whole body</tissue>
    </source>
</reference>
<organism evidence="2">
    <name type="scientific">Anopheles aquasalis</name>
    <name type="common">Malaria mosquito</name>
    <dbReference type="NCBI Taxonomy" id="42839"/>
    <lineage>
        <taxon>Eukaryota</taxon>
        <taxon>Metazoa</taxon>
        <taxon>Ecdysozoa</taxon>
        <taxon>Arthropoda</taxon>
        <taxon>Hexapoda</taxon>
        <taxon>Insecta</taxon>
        <taxon>Pterygota</taxon>
        <taxon>Neoptera</taxon>
        <taxon>Endopterygota</taxon>
        <taxon>Diptera</taxon>
        <taxon>Nematocera</taxon>
        <taxon>Culicoidea</taxon>
        <taxon>Culicidae</taxon>
        <taxon>Anophelinae</taxon>
        <taxon>Anopheles</taxon>
    </lineage>
</organism>
<sequence>MDHPAPPTDALPYQSTNEPSETSAVYPTLSRFSDRLATFENSNWPSKHSGKIVQLASIGFFYTGTGDFVKCFQCGLGLSQWESGDDPQQEHESHNNGCNYFNKFLKLEPCIYHAADGRSALSRLPCDDPADCEFCRWEREAENRLPVDTTDEL</sequence>
<dbReference type="EMBL" id="GAMD01002355">
    <property type="protein sequence ID" value="JAA99235.1"/>
    <property type="molecule type" value="mRNA"/>
</dbReference>